<reference evidence="1" key="1">
    <citation type="submission" date="2022-08" db="EMBL/GenBank/DDBJ databases">
        <authorList>
            <consortium name="DOE Joint Genome Institute"/>
            <person name="Min B."/>
            <person name="Riley R."/>
            <person name="Sierra-Patev S."/>
            <person name="Naranjo-Ortiz M."/>
            <person name="Looney B."/>
            <person name="Konkel Z."/>
            <person name="Slot J.C."/>
            <person name="Sakamoto Y."/>
            <person name="Steenwyk J.L."/>
            <person name="Rokas A."/>
            <person name="Carro J."/>
            <person name="Camarero S."/>
            <person name="Ferreira P."/>
            <person name="Molpeceres G."/>
            <person name="Ruiz-Duenas F.J."/>
            <person name="Serrano A."/>
            <person name="Henrissat B."/>
            <person name="Drula E."/>
            <person name="Hughes K.W."/>
            <person name="Mata J.L."/>
            <person name="Ishikawa N.K."/>
            <person name="Vargas-Isla R."/>
            <person name="Ushijima S."/>
            <person name="Smith C.A."/>
            <person name="Ahrendt S."/>
            <person name="Andreopoulos W."/>
            <person name="He G."/>
            <person name="Labutti K."/>
            <person name="Lipzen A."/>
            <person name="Ng V."/>
            <person name="Sandor L."/>
            <person name="Barry K."/>
            <person name="Martinez A.T."/>
            <person name="Xiao Y."/>
            <person name="Gibbons J.G."/>
            <person name="Terashima K."/>
            <person name="Hibbett D.S."/>
            <person name="Grigoriev I.V."/>
        </authorList>
    </citation>
    <scope>NUCLEOTIDE SEQUENCE</scope>
    <source>
        <strain evidence="1">TFB10291</strain>
    </source>
</reference>
<dbReference type="Proteomes" id="UP001163798">
    <property type="component" value="Unassembled WGS sequence"/>
</dbReference>
<protein>
    <submittedName>
        <fullName evidence="1">Uncharacterized protein</fullName>
    </submittedName>
</protein>
<evidence type="ECO:0000313" key="2">
    <source>
        <dbReference type="Proteomes" id="UP001163798"/>
    </source>
</evidence>
<organism evidence="1 2">
    <name type="scientific">Lentinula aff. detonsa</name>
    <dbReference type="NCBI Taxonomy" id="2804958"/>
    <lineage>
        <taxon>Eukaryota</taxon>
        <taxon>Fungi</taxon>
        <taxon>Dikarya</taxon>
        <taxon>Basidiomycota</taxon>
        <taxon>Agaricomycotina</taxon>
        <taxon>Agaricomycetes</taxon>
        <taxon>Agaricomycetidae</taxon>
        <taxon>Agaricales</taxon>
        <taxon>Marasmiineae</taxon>
        <taxon>Omphalotaceae</taxon>
        <taxon>Lentinula</taxon>
    </lineage>
</organism>
<sequence length="234" mass="27237">QSLLLEDLAYQTKTKFRSDTLISRVSERFIPGLYHGSATWINVHGFGVGWYTDTLTEFDPSITAYRHASRPVQNHCPPISTDLAFAQLCGHWHMASKVHFWLNIRDVSFPPVVEVKQPSIHLRLSFRKIRYDIMRRIFDLQTIVQIHQCKSSVQDSNYDSAALYFAHLDIIQANGAKFQTVPTRLMRPSRIIHEIQFQHQVGPFTPWSWRGTCWKYTQPLHQYISLPSPDQNRS</sequence>
<proteinExistence type="predicted"/>
<dbReference type="EMBL" id="MU793305">
    <property type="protein sequence ID" value="KAJ3786837.1"/>
    <property type="molecule type" value="Genomic_DNA"/>
</dbReference>
<evidence type="ECO:0000313" key="1">
    <source>
        <dbReference type="EMBL" id="KAJ3786837.1"/>
    </source>
</evidence>
<comment type="caution">
    <text evidence="1">The sequence shown here is derived from an EMBL/GenBank/DDBJ whole genome shotgun (WGS) entry which is preliminary data.</text>
</comment>
<feature type="non-terminal residue" evidence="1">
    <location>
        <position position="234"/>
    </location>
</feature>
<name>A0AA38KX07_9AGAR</name>
<gene>
    <name evidence="1" type="ORF">GGU10DRAFT_350605</name>
</gene>
<accession>A0AA38KX07</accession>
<dbReference type="AlphaFoldDB" id="A0AA38KX07"/>
<keyword evidence="2" id="KW-1185">Reference proteome</keyword>